<evidence type="ECO:0000313" key="3">
    <source>
        <dbReference type="Proteomes" id="UP001592582"/>
    </source>
</evidence>
<evidence type="ECO:0000256" key="1">
    <source>
        <dbReference type="SAM" id="SignalP"/>
    </source>
</evidence>
<gene>
    <name evidence="2" type="ORF">ACEZDG_23745</name>
</gene>
<feature type="signal peptide" evidence="1">
    <location>
        <begin position="1"/>
        <end position="20"/>
    </location>
</feature>
<protein>
    <recommendedName>
        <fullName evidence="4">Lipoprotein</fullName>
    </recommendedName>
</protein>
<proteinExistence type="predicted"/>
<keyword evidence="1" id="KW-0732">Signal</keyword>
<dbReference type="RefSeq" id="WP_380512869.1">
    <property type="nucleotide sequence ID" value="NZ_JBHEZX010000011.1"/>
</dbReference>
<evidence type="ECO:0000313" key="2">
    <source>
        <dbReference type="EMBL" id="MFC1412286.1"/>
    </source>
</evidence>
<dbReference type="PROSITE" id="PS51257">
    <property type="entry name" value="PROKAR_LIPOPROTEIN"/>
    <property type="match status" value="1"/>
</dbReference>
<feature type="chain" id="PRO_5045219136" description="Lipoprotein" evidence="1">
    <location>
        <begin position="21"/>
        <end position="213"/>
    </location>
</feature>
<dbReference type="Proteomes" id="UP001592582">
    <property type="component" value="Unassembled WGS sequence"/>
</dbReference>
<sequence length="213" mass="21564">MRRTSVLLAGTAATAAVLLAAGCAAPGTGLNVRALPSSTGSASARPCVGFDPARSGPLPTASGTPMNTPQAEALAQALDPKGDRAFADVYGTMAVDSPPGRVLLCVTDLARGREMAAAAKKEHPGIDLGRLDLELCRYSQRTLDAVIGRMSKATGTEFAGFPLYSWSPNSDMSGIVVTTTRQGANSKALLQQLTALSGGTAVTVAAGAATVMS</sequence>
<dbReference type="EMBL" id="JBHEZX010000011">
    <property type="protein sequence ID" value="MFC1412286.1"/>
    <property type="molecule type" value="Genomic_DNA"/>
</dbReference>
<reference evidence="2 3" key="1">
    <citation type="submission" date="2024-09" db="EMBL/GenBank/DDBJ databases">
        <authorList>
            <person name="Lee S.D."/>
        </authorList>
    </citation>
    <scope>NUCLEOTIDE SEQUENCE [LARGE SCALE GENOMIC DNA]</scope>
    <source>
        <strain evidence="2 3">N1-1</strain>
    </source>
</reference>
<comment type="caution">
    <text evidence="2">The sequence shown here is derived from an EMBL/GenBank/DDBJ whole genome shotgun (WGS) entry which is preliminary data.</text>
</comment>
<name>A0ABV6VEY6_9ACTN</name>
<organism evidence="2 3">
    <name type="scientific">Streptacidiphilus alkalitolerans</name>
    <dbReference type="NCBI Taxonomy" id="3342712"/>
    <lineage>
        <taxon>Bacteria</taxon>
        <taxon>Bacillati</taxon>
        <taxon>Actinomycetota</taxon>
        <taxon>Actinomycetes</taxon>
        <taxon>Kitasatosporales</taxon>
        <taxon>Streptomycetaceae</taxon>
        <taxon>Streptacidiphilus</taxon>
    </lineage>
</organism>
<keyword evidence="3" id="KW-1185">Reference proteome</keyword>
<accession>A0ABV6VEY6</accession>
<evidence type="ECO:0008006" key="4">
    <source>
        <dbReference type="Google" id="ProtNLM"/>
    </source>
</evidence>